<dbReference type="OrthoDB" id="2353604at2"/>
<sequence length="73" mass="8746">MACNIDHSREDVQKKLASQKDYVPEDVFDKAETFLQKEQDQEQLNELFHLLKKYDLSSEEEQKERTGKLREML</sequence>
<dbReference type="RefSeq" id="WP_107585046.1">
    <property type="nucleotide sequence ID" value="NZ_PZJJ01000014.1"/>
</dbReference>
<evidence type="ECO:0000313" key="1">
    <source>
        <dbReference type="EMBL" id="PTL38777.1"/>
    </source>
</evidence>
<keyword evidence="2" id="KW-1185">Reference proteome</keyword>
<dbReference type="EMBL" id="PZJJ01000014">
    <property type="protein sequence ID" value="PTL38777.1"/>
    <property type="molecule type" value="Genomic_DNA"/>
</dbReference>
<organism evidence="1 2">
    <name type="scientific">Alkalicoccus saliphilus</name>
    <dbReference type="NCBI Taxonomy" id="200989"/>
    <lineage>
        <taxon>Bacteria</taxon>
        <taxon>Bacillati</taxon>
        <taxon>Bacillota</taxon>
        <taxon>Bacilli</taxon>
        <taxon>Bacillales</taxon>
        <taxon>Bacillaceae</taxon>
        <taxon>Alkalicoccus</taxon>
    </lineage>
</organism>
<reference evidence="1 2" key="1">
    <citation type="submission" date="2018-03" db="EMBL/GenBank/DDBJ databases">
        <title>Alkalicoccus saliphilus sp. nov., isolated from a mineral pool.</title>
        <authorList>
            <person name="Zhao B."/>
        </authorList>
    </citation>
    <scope>NUCLEOTIDE SEQUENCE [LARGE SCALE GENOMIC DNA]</scope>
    <source>
        <strain evidence="1 2">6AG</strain>
    </source>
</reference>
<accession>A0A2T4U5U5</accession>
<gene>
    <name evidence="1" type="ORF">C6Y45_09810</name>
</gene>
<proteinExistence type="predicted"/>
<protein>
    <submittedName>
        <fullName evidence="1">Group-specific protein</fullName>
    </submittedName>
</protein>
<dbReference type="Proteomes" id="UP000240509">
    <property type="component" value="Unassembled WGS sequence"/>
</dbReference>
<dbReference type="AlphaFoldDB" id="A0A2T4U5U5"/>
<evidence type="ECO:0000313" key="2">
    <source>
        <dbReference type="Proteomes" id="UP000240509"/>
    </source>
</evidence>
<name>A0A2T4U5U5_9BACI</name>
<comment type="caution">
    <text evidence="1">The sequence shown here is derived from an EMBL/GenBank/DDBJ whole genome shotgun (WGS) entry which is preliminary data.</text>
</comment>